<dbReference type="InterPro" id="IPR056784">
    <property type="entry name" value="PSF2_N"/>
</dbReference>
<dbReference type="OrthoDB" id="1938138at2759"/>
<dbReference type="PANTHER" id="PTHR12772">
    <property type="entry name" value="DNA REPLICATION COMPLEX GINS PROTEIN PSF2"/>
    <property type="match status" value="1"/>
</dbReference>
<dbReference type="AlphaFoldDB" id="A0A1S4FEB9"/>
<dbReference type="OMA" id="DSLNCMY"/>
<dbReference type="GO" id="GO:0000811">
    <property type="term" value="C:GINS complex"/>
    <property type="evidence" value="ECO:0007669"/>
    <property type="project" value="TreeGrafter"/>
</dbReference>
<dbReference type="PANTHER" id="PTHR12772:SF0">
    <property type="entry name" value="DNA REPLICATION COMPLEX GINS PROTEIN PSF2"/>
    <property type="match status" value="1"/>
</dbReference>
<dbReference type="PIRSF" id="PIRSF028998">
    <property type="entry name" value="GINS_Psf2_subgr"/>
    <property type="match status" value="1"/>
</dbReference>
<dbReference type="Gene3D" id="3.40.5.50">
    <property type="match status" value="1"/>
</dbReference>
<dbReference type="Pfam" id="PF05916">
    <property type="entry name" value="Sld5"/>
    <property type="match status" value="1"/>
</dbReference>
<evidence type="ECO:0000256" key="6">
    <source>
        <dbReference type="SAM" id="MobiDB-lite"/>
    </source>
</evidence>
<accession>A0A1S4FEB9</accession>
<dbReference type="Pfam" id="PF25005">
    <property type="entry name" value="PSF2_N"/>
    <property type="match status" value="1"/>
</dbReference>
<dbReference type="GO" id="GO:0000727">
    <property type="term" value="P:double-strand break repair via break-induced replication"/>
    <property type="evidence" value="ECO:0007669"/>
    <property type="project" value="TreeGrafter"/>
</dbReference>
<dbReference type="CDD" id="cd21694">
    <property type="entry name" value="GINS_B_Psf2"/>
    <property type="match status" value="1"/>
</dbReference>
<dbReference type="GO" id="GO:0071162">
    <property type="term" value="C:CMG complex"/>
    <property type="evidence" value="ECO:0007669"/>
    <property type="project" value="UniProtKB-ARBA"/>
</dbReference>
<dbReference type="CTD" id="33641"/>
<keyword evidence="3 5" id="KW-0235">DNA replication</keyword>
<organism evidence="9 10">
    <name type="scientific">Aedes aegypti</name>
    <name type="common">Yellowfever mosquito</name>
    <name type="synonym">Culex aegypti</name>
    <dbReference type="NCBI Taxonomy" id="7159"/>
    <lineage>
        <taxon>Eukaryota</taxon>
        <taxon>Metazoa</taxon>
        <taxon>Ecdysozoa</taxon>
        <taxon>Arthropoda</taxon>
        <taxon>Hexapoda</taxon>
        <taxon>Insecta</taxon>
        <taxon>Pterygota</taxon>
        <taxon>Neoptera</taxon>
        <taxon>Endopterygota</taxon>
        <taxon>Diptera</taxon>
        <taxon>Nematocera</taxon>
        <taxon>Culicoidea</taxon>
        <taxon>Culicidae</taxon>
        <taxon>Culicinae</taxon>
        <taxon>Aedini</taxon>
        <taxon>Aedes</taxon>
        <taxon>Stegomyia</taxon>
    </lineage>
</organism>
<evidence type="ECO:0000256" key="1">
    <source>
        <dbReference type="ARBA" id="ARBA00004123"/>
    </source>
</evidence>
<evidence type="ECO:0000313" key="10">
    <source>
        <dbReference type="Proteomes" id="UP000682892"/>
    </source>
</evidence>
<dbReference type="InterPro" id="IPR036224">
    <property type="entry name" value="GINS_bundle-like_dom_sf"/>
</dbReference>
<dbReference type="KEGG" id="aag:5568225"/>
<dbReference type="FunFam" id="3.40.5.50:FF:000001">
    <property type="entry name" value="DNA replication complex GINS protein PSF2"/>
    <property type="match status" value="1"/>
</dbReference>
<evidence type="ECO:0000256" key="5">
    <source>
        <dbReference type="PIRNR" id="PIRNR028998"/>
    </source>
</evidence>
<comment type="similarity">
    <text evidence="2 5">Belongs to the GINS2/PSF2 family.</text>
</comment>
<dbReference type="InterPro" id="IPR007257">
    <property type="entry name" value="GINS_Psf2"/>
</dbReference>
<comment type="subunit">
    <text evidence="5">Component of the GINS complex.</text>
</comment>
<dbReference type="InterPro" id="IPR021151">
    <property type="entry name" value="GINS_A"/>
</dbReference>
<dbReference type="Gene3D" id="1.20.58.1020">
    <property type="match status" value="1"/>
</dbReference>
<evidence type="ECO:0000259" key="8">
    <source>
        <dbReference type="Pfam" id="PF25005"/>
    </source>
</evidence>
<reference evidence="9" key="3">
    <citation type="submission" date="2012-09" db="EMBL/GenBank/DDBJ databases">
        <authorList>
            <consortium name="VectorBase"/>
        </authorList>
    </citation>
    <scope>NUCLEOTIDE SEQUENCE</scope>
    <source>
        <strain evidence="9">Liverpool</strain>
    </source>
</reference>
<dbReference type="CDD" id="cd11712">
    <property type="entry name" value="GINS_A_psf2"/>
    <property type="match status" value="1"/>
</dbReference>
<evidence type="ECO:0000256" key="3">
    <source>
        <dbReference type="ARBA" id="ARBA00022705"/>
    </source>
</evidence>
<keyword evidence="4 5" id="KW-0539">Nucleus</keyword>
<feature type="domain" description="DNA replication complex GINS protein PSF2 N-terminal" evidence="8">
    <location>
        <begin position="3"/>
        <end position="61"/>
    </location>
</feature>
<comment type="subcellular location">
    <subcellularLocation>
        <location evidence="1 5">Nucleus</location>
    </subcellularLocation>
</comment>
<gene>
    <name evidence="9" type="ORF">AaeL_AAEL006660</name>
</gene>
<dbReference type="SUPFAM" id="SSF158573">
    <property type="entry name" value="GINS helical bundle-like"/>
    <property type="match status" value="1"/>
</dbReference>
<feature type="region of interest" description="Disordered" evidence="6">
    <location>
        <begin position="181"/>
        <end position="201"/>
    </location>
</feature>
<dbReference type="EMBL" id="CH477400">
    <property type="protein sequence ID" value="EAT41746.1"/>
    <property type="molecule type" value="Genomic_DNA"/>
</dbReference>
<name>A0A1S4FEB9_AEDAE</name>
<proteinExistence type="inferred from homology"/>
<evidence type="ECO:0000259" key="7">
    <source>
        <dbReference type="Pfam" id="PF05916"/>
    </source>
</evidence>
<evidence type="ECO:0000313" key="9">
    <source>
        <dbReference type="EMBL" id="EAT41746.1"/>
    </source>
</evidence>
<evidence type="ECO:0000256" key="2">
    <source>
        <dbReference type="ARBA" id="ARBA00010565"/>
    </source>
</evidence>
<dbReference type="GO" id="GO:0006260">
    <property type="term" value="P:DNA replication"/>
    <property type="evidence" value="ECO:0007669"/>
    <property type="project" value="UniProtKB-KW"/>
</dbReference>
<reference evidence="9" key="1">
    <citation type="submission" date="2005-10" db="EMBL/GenBank/DDBJ databases">
        <authorList>
            <person name="Loftus B.J."/>
            <person name="Nene V.M."/>
            <person name="Hannick L.I."/>
            <person name="Bidwell S."/>
            <person name="Haas B."/>
            <person name="Amedeo P."/>
            <person name="Orvis J."/>
            <person name="Wortman J.R."/>
            <person name="White O.R."/>
            <person name="Salzberg S."/>
            <person name="Shumway M."/>
            <person name="Koo H."/>
            <person name="Zhao Y."/>
            <person name="Holmes M."/>
            <person name="Miller J."/>
            <person name="Schatz M."/>
            <person name="Pop M."/>
            <person name="Pai G."/>
            <person name="Utterback T."/>
            <person name="Rogers Y.-H."/>
            <person name="Kravitz S."/>
            <person name="Fraser C.M."/>
        </authorList>
    </citation>
    <scope>NUCLEOTIDE SEQUENCE</scope>
    <source>
        <strain evidence="9">Liverpool</strain>
    </source>
</reference>
<protein>
    <recommendedName>
        <fullName evidence="5">DNA replication complex GINS protein PSF2</fullName>
    </recommendedName>
</protein>
<dbReference type="SUPFAM" id="SSF160059">
    <property type="entry name" value="PriA/YqbF domain"/>
    <property type="match status" value="1"/>
</dbReference>
<dbReference type="Proteomes" id="UP000682892">
    <property type="component" value="Chromosome 3"/>
</dbReference>
<reference evidence="9" key="2">
    <citation type="journal article" date="2007" name="Science">
        <title>Genome sequence of Aedes aegypti, a major arbovirus vector.</title>
        <authorList>
            <person name="Nene V."/>
            <person name="Wortman J.R."/>
            <person name="Lawson D."/>
            <person name="Haas B."/>
            <person name="Kodira C."/>
            <person name="Tu Z.J."/>
            <person name="Loftus B."/>
            <person name="Xi Z."/>
            <person name="Megy K."/>
            <person name="Grabherr M."/>
            <person name="Ren Q."/>
            <person name="Zdobnov E.M."/>
            <person name="Lobo N.F."/>
            <person name="Campbell K.S."/>
            <person name="Brown S.E."/>
            <person name="Bonaldo M.F."/>
            <person name="Zhu J."/>
            <person name="Sinkins S.P."/>
            <person name="Hogenkamp D.G."/>
            <person name="Amedeo P."/>
            <person name="Arensburger P."/>
            <person name="Atkinson P.W."/>
            <person name="Bidwell S."/>
            <person name="Biedler J."/>
            <person name="Birney E."/>
            <person name="Bruggner R.V."/>
            <person name="Costas J."/>
            <person name="Coy M.R."/>
            <person name="Crabtree J."/>
            <person name="Crawford M."/>
            <person name="Debruyn B."/>
            <person name="Decaprio D."/>
            <person name="Eiglmeier K."/>
            <person name="Eisenstadt E."/>
            <person name="El-Dorry H."/>
            <person name="Gelbart W.M."/>
            <person name="Gomes S.L."/>
            <person name="Hammond M."/>
            <person name="Hannick L.I."/>
            <person name="Hogan J.R."/>
            <person name="Holmes M.H."/>
            <person name="Jaffe D."/>
            <person name="Johnston J.S."/>
            <person name="Kennedy R.C."/>
            <person name="Koo H."/>
            <person name="Kravitz S."/>
            <person name="Kriventseva E.V."/>
            <person name="Kulp D."/>
            <person name="Labutti K."/>
            <person name="Lee E."/>
            <person name="Li S."/>
            <person name="Lovin D.D."/>
            <person name="Mao C."/>
            <person name="Mauceli E."/>
            <person name="Menck C.F."/>
            <person name="Miller J.R."/>
            <person name="Montgomery P."/>
            <person name="Mori A."/>
            <person name="Nascimento A.L."/>
            <person name="Naveira H.F."/>
            <person name="Nusbaum C."/>
            <person name="O'leary S."/>
            <person name="Orvis J."/>
            <person name="Pertea M."/>
            <person name="Quesneville H."/>
            <person name="Reidenbach K.R."/>
            <person name="Rogers Y.H."/>
            <person name="Roth C.W."/>
            <person name="Schneider J.R."/>
            <person name="Schatz M."/>
            <person name="Shumway M."/>
            <person name="Stanke M."/>
            <person name="Stinson E.O."/>
            <person name="Tubio J.M."/>
            <person name="Vanzee J.P."/>
            <person name="Verjovski-Almeida S."/>
            <person name="Werner D."/>
            <person name="White O."/>
            <person name="Wyder S."/>
            <person name="Zeng Q."/>
            <person name="Zhao Q."/>
            <person name="Zhao Y."/>
            <person name="Hill C.A."/>
            <person name="Raikhel A.S."/>
            <person name="Soares M.B."/>
            <person name="Knudson D.L."/>
            <person name="Lee N.H."/>
            <person name="Galagan J."/>
            <person name="Salzberg S.L."/>
            <person name="Paulsen I.T."/>
            <person name="Dimopoulos G."/>
            <person name="Collins F.H."/>
            <person name="Birren B."/>
            <person name="Fraser-Liggett C.M."/>
            <person name="Severson D.W."/>
        </authorList>
    </citation>
    <scope>NUCLEOTIDE SEQUENCE [LARGE SCALE GENOMIC DNA]</scope>
    <source>
        <strain evidence="9">Liverpool</strain>
    </source>
</reference>
<sequence length="201" mass="23010">MEPDELEFVGENTTIGVIPNFNHDPIYLISGAIGPFRGGQPLHIPLWFAIHLRQQQKCRIVPPLWMDINLLEDIKEEEKRSRNFTKMPSEHYMVEAKLVLNTAPEDVPQSDEIKTLIKDIWDIRCAKLRTTTDMFIKGEGEMVKLDNITIVELNTIRPFLPHAMDMLLRILNAKKGLTQNSSVHNQSATMNSMSGSHSRYT</sequence>
<feature type="domain" description="GINS subunit" evidence="7">
    <location>
        <begin position="65"/>
        <end position="169"/>
    </location>
</feature>
<dbReference type="FunFam" id="1.20.58.1020:FF:000001">
    <property type="entry name" value="DNA replication complex GINS protein PSF2"/>
    <property type="match status" value="1"/>
</dbReference>
<dbReference type="HOGENOM" id="CLU_078274_2_0_1"/>
<evidence type="ECO:0000256" key="4">
    <source>
        <dbReference type="ARBA" id="ARBA00023242"/>
    </source>
</evidence>